<dbReference type="InterPro" id="IPR036380">
    <property type="entry name" value="Isochorismatase-like_sf"/>
</dbReference>
<proteinExistence type="predicted"/>
<dbReference type="RefSeq" id="WP_130361733.1">
    <property type="nucleotide sequence ID" value="NZ_SGXC01000003.1"/>
</dbReference>
<name>A0A4Q7N9R7_9BURK</name>
<evidence type="ECO:0000256" key="1">
    <source>
        <dbReference type="ARBA" id="ARBA00022801"/>
    </source>
</evidence>
<sequence length="204" mass="22032">MDELDIYQRQGLGHESGVGRQCGLVLVDFINGFVDPALLGGAHVSEAAQRTQGLLHAFRERNWPVAHARMVYAEDGSDHNVFCRKTPSLTRFTETADCSQIVPGLAPISGEYIVRKQGASAFFATGLADWLRGKGVDTAVVVGCTTSGCVRATALDAMQHNFLTVVVADCVGDRAVGPHRASLFDMGQKYADVMDRDELISLFS</sequence>
<comment type="caution">
    <text evidence="3">The sequence shown here is derived from an EMBL/GenBank/DDBJ whole genome shotgun (WGS) entry which is preliminary data.</text>
</comment>
<feature type="domain" description="Isochorismatase-like" evidence="2">
    <location>
        <begin position="24"/>
        <end position="197"/>
    </location>
</feature>
<dbReference type="InterPro" id="IPR000868">
    <property type="entry name" value="Isochorismatase-like_dom"/>
</dbReference>
<evidence type="ECO:0000259" key="2">
    <source>
        <dbReference type="Pfam" id="PF00857"/>
    </source>
</evidence>
<dbReference type="EMBL" id="SGXC01000003">
    <property type="protein sequence ID" value="RZS78777.1"/>
    <property type="molecule type" value="Genomic_DNA"/>
</dbReference>
<gene>
    <name evidence="3" type="ORF">EV675_5434</name>
</gene>
<keyword evidence="4" id="KW-1185">Reference proteome</keyword>
<evidence type="ECO:0000313" key="3">
    <source>
        <dbReference type="EMBL" id="RZS78777.1"/>
    </source>
</evidence>
<dbReference type="SUPFAM" id="SSF52499">
    <property type="entry name" value="Isochorismatase-like hydrolases"/>
    <property type="match status" value="1"/>
</dbReference>
<dbReference type="PANTHER" id="PTHR43540">
    <property type="entry name" value="PEROXYUREIDOACRYLATE/UREIDOACRYLATE AMIDOHYDROLASE-RELATED"/>
    <property type="match status" value="1"/>
</dbReference>
<organism evidence="3 4">
    <name type="scientific">Pigmentiphaga kullae</name>
    <dbReference type="NCBI Taxonomy" id="151784"/>
    <lineage>
        <taxon>Bacteria</taxon>
        <taxon>Pseudomonadati</taxon>
        <taxon>Pseudomonadota</taxon>
        <taxon>Betaproteobacteria</taxon>
        <taxon>Burkholderiales</taxon>
        <taxon>Alcaligenaceae</taxon>
        <taxon>Pigmentiphaga</taxon>
    </lineage>
</organism>
<dbReference type="AlphaFoldDB" id="A0A4Q7N9R7"/>
<reference evidence="3 4" key="1">
    <citation type="submission" date="2019-02" db="EMBL/GenBank/DDBJ databases">
        <title>Genomic Encyclopedia of Type Strains, Phase IV (KMG-IV): sequencing the most valuable type-strain genomes for metagenomic binning, comparative biology and taxonomic classification.</title>
        <authorList>
            <person name="Goeker M."/>
        </authorList>
    </citation>
    <scope>NUCLEOTIDE SEQUENCE [LARGE SCALE GENOMIC DNA]</scope>
    <source>
        <strain evidence="3 4">K24</strain>
    </source>
</reference>
<dbReference type="OrthoDB" id="5360912at2"/>
<dbReference type="GO" id="GO:0016787">
    <property type="term" value="F:hydrolase activity"/>
    <property type="evidence" value="ECO:0007669"/>
    <property type="project" value="UniProtKB-KW"/>
</dbReference>
<dbReference type="PANTHER" id="PTHR43540:SF1">
    <property type="entry name" value="ISOCHORISMATASE HYDROLASE"/>
    <property type="match status" value="1"/>
</dbReference>
<keyword evidence="1 3" id="KW-0378">Hydrolase</keyword>
<evidence type="ECO:0000313" key="4">
    <source>
        <dbReference type="Proteomes" id="UP000292445"/>
    </source>
</evidence>
<accession>A0A4Q7N9R7</accession>
<dbReference type="InterPro" id="IPR050272">
    <property type="entry name" value="Isochorismatase-like_hydrls"/>
</dbReference>
<dbReference type="Gene3D" id="3.40.50.850">
    <property type="entry name" value="Isochorismatase-like"/>
    <property type="match status" value="1"/>
</dbReference>
<protein>
    <submittedName>
        <fullName evidence="3">Maleamate amidohydrolase</fullName>
    </submittedName>
</protein>
<dbReference type="Pfam" id="PF00857">
    <property type="entry name" value="Isochorismatase"/>
    <property type="match status" value="1"/>
</dbReference>
<dbReference type="Proteomes" id="UP000292445">
    <property type="component" value="Unassembled WGS sequence"/>
</dbReference>